<dbReference type="GeneID" id="20675256"/>
<accession>W4K406</accession>
<proteinExistence type="predicted"/>
<dbReference type="KEGG" id="hir:HETIRDRAFT_440348"/>
<feature type="compositionally biased region" description="Polar residues" evidence="1">
    <location>
        <begin position="104"/>
        <end position="113"/>
    </location>
</feature>
<feature type="compositionally biased region" description="Polar residues" evidence="1">
    <location>
        <begin position="136"/>
        <end position="157"/>
    </location>
</feature>
<evidence type="ECO:0000313" key="4">
    <source>
        <dbReference type="Proteomes" id="UP000030671"/>
    </source>
</evidence>
<dbReference type="PROSITE" id="PS51140">
    <property type="entry name" value="CUE"/>
    <property type="match status" value="1"/>
</dbReference>
<dbReference type="InterPro" id="IPR009060">
    <property type="entry name" value="UBA-like_sf"/>
</dbReference>
<dbReference type="GO" id="GO:0005737">
    <property type="term" value="C:cytoplasm"/>
    <property type="evidence" value="ECO:0007669"/>
    <property type="project" value="TreeGrafter"/>
</dbReference>
<dbReference type="Gene3D" id="1.10.8.10">
    <property type="entry name" value="DNA helicase RuvA subunit, C-terminal domain"/>
    <property type="match status" value="1"/>
</dbReference>
<evidence type="ECO:0000259" key="2">
    <source>
        <dbReference type="PROSITE" id="PS51140"/>
    </source>
</evidence>
<dbReference type="GO" id="GO:0031624">
    <property type="term" value="F:ubiquitin conjugating enzyme binding"/>
    <property type="evidence" value="ECO:0007669"/>
    <property type="project" value="TreeGrafter"/>
</dbReference>
<feature type="region of interest" description="Disordered" evidence="1">
    <location>
        <begin position="210"/>
        <end position="366"/>
    </location>
</feature>
<dbReference type="SUPFAM" id="SSF46934">
    <property type="entry name" value="UBA-like"/>
    <property type="match status" value="1"/>
</dbReference>
<name>W4K406_HETIT</name>
<feature type="compositionally biased region" description="Low complexity" evidence="1">
    <location>
        <begin position="269"/>
        <end position="302"/>
    </location>
</feature>
<feature type="compositionally biased region" description="Basic and acidic residues" evidence="1">
    <location>
        <begin position="7"/>
        <end position="16"/>
    </location>
</feature>
<dbReference type="EMBL" id="KI925459">
    <property type="protein sequence ID" value="ETW80479.1"/>
    <property type="molecule type" value="Genomic_DNA"/>
</dbReference>
<feature type="compositionally biased region" description="Polar residues" evidence="1">
    <location>
        <begin position="35"/>
        <end position="45"/>
    </location>
</feature>
<dbReference type="InParanoid" id="W4K406"/>
<organism evidence="3 4">
    <name type="scientific">Heterobasidion irregulare (strain TC 32-1)</name>
    <dbReference type="NCBI Taxonomy" id="747525"/>
    <lineage>
        <taxon>Eukaryota</taxon>
        <taxon>Fungi</taxon>
        <taxon>Dikarya</taxon>
        <taxon>Basidiomycota</taxon>
        <taxon>Agaricomycotina</taxon>
        <taxon>Agaricomycetes</taxon>
        <taxon>Russulales</taxon>
        <taxon>Bondarzewiaceae</taxon>
        <taxon>Heterobasidion</taxon>
        <taxon>Heterobasidion annosum species complex</taxon>
    </lineage>
</organism>
<feature type="region of interest" description="Disordered" evidence="1">
    <location>
        <begin position="1"/>
        <end position="58"/>
    </location>
</feature>
<dbReference type="STRING" id="747525.W4K406"/>
<evidence type="ECO:0000256" key="1">
    <source>
        <dbReference type="SAM" id="MobiDB-lite"/>
    </source>
</evidence>
<evidence type="ECO:0000313" key="3">
    <source>
        <dbReference type="EMBL" id="ETW80479.1"/>
    </source>
</evidence>
<dbReference type="CDD" id="cd14279">
    <property type="entry name" value="CUE"/>
    <property type="match status" value="1"/>
</dbReference>
<dbReference type="HOGENOM" id="CLU_039542_0_0_1"/>
<feature type="domain" description="CUE" evidence="2">
    <location>
        <begin position="54"/>
        <end position="97"/>
    </location>
</feature>
<dbReference type="Proteomes" id="UP000030671">
    <property type="component" value="Unassembled WGS sequence"/>
</dbReference>
<dbReference type="eggNOG" id="ENOG502S9QN">
    <property type="taxonomic scope" value="Eukaryota"/>
</dbReference>
<dbReference type="GO" id="GO:0043130">
    <property type="term" value="F:ubiquitin binding"/>
    <property type="evidence" value="ECO:0007669"/>
    <property type="project" value="InterPro"/>
</dbReference>
<gene>
    <name evidence="3" type="ORF">HETIRDRAFT_440348</name>
</gene>
<protein>
    <recommendedName>
        <fullName evidence="2">CUE domain-containing protein</fullName>
    </recommendedName>
</protein>
<keyword evidence="4" id="KW-1185">Reference proteome</keyword>
<dbReference type="GO" id="GO:0006511">
    <property type="term" value="P:ubiquitin-dependent protein catabolic process"/>
    <property type="evidence" value="ECO:0007669"/>
    <property type="project" value="TreeGrafter"/>
</dbReference>
<dbReference type="Pfam" id="PF02845">
    <property type="entry name" value="CUE"/>
    <property type="match status" value="1"/>
</dbReference>
<feature type="compositionally biased region" description="Pro residues" evidence="1">
    <location>
        <begin position="303"/>
        <end position="312"/>
    </location>
</feature>
<feature type="compositionally biased region" description="Polar residues" evidence="1">
    <location>
        <begin position="213"/>
        <end position="233"/>
    </location>
</feature>
<dbReference type="OrthoDB" id="9942608at2759"/>
<reference evidence="3 4" key="1">
    <citation type="journal article" date="2012" name="New Phytol.">
        <title>Insight into trade-off between wood decay and parasitism from the genome of a fungal forest pathogen.</title>
        <authorList>
            <person name="Olson A."/>
            <person name="Aerts A."/>
            <person name="Asiegbu F."/>
            <person name="Belbahri L."/>
            <person name="Bouzid O."/>
            <person name="Broberg A."/>
            <person name="Canback B."/>
            <person name="Coutinho P.M."/>
            <person name="Cullen D."/>
            <person name="Dalman K."/>
            <person name="Deflorio G."/>
            <person name="van Diepen L.T."/>
            <person name="Dunand C."/>
            <person name="Duplessis S."/>
            <person name="Durling M."/>
            <person name="Gonthier P."/>
            <person name="Grimwood J."/>
            <person name="Fossdal C.G."/>
            <person name="Hansson D."/>
            <person name="Henrissat B."/>
            <person name="Hietala A."/>
            <person name="Himmelstrand K."/>
            <person name="Hoffmeister D."/>
            <person name="Hogberg N."/>
            <person name="James T.Y."/>
            <person name="Karlsson M."/>
            <person name="Kohler A."/>
            <person name="Kues U."/>
            <person name="Lee Y.H."/>
            <person name="Lin Y.C."/>
            <person name="Lind M."/>
            <person name="Lindquist E."/>
            <person name="Lombard V."/>
            <person name="Lucas S."/>
            <person name="Lunden K."/>
            <person name="Morin E."/>
            <person name="Murat C."/>
            <person name="Park J."/>
            <person name="Raffaello T."/>
            <person name="Rouze P."/>
            <person name="Salamov A."/>
            <person name="Schmutz J."/>
            <person name="Solheim H."/>
            <person name="Stahlberg J."/>
            <person name="Velez H."/>
            <person name="de Vries R.P."/>
            <person name="Wiebenga A."/>
            <person name="Woodward S."/>
            <person name="Yakovlev I."/>
            <person name="Garbelotto M."/>
            <person name="Martin F."/>
            <person name="Grigoriev I.V."/>
            <person name="Stenlid J."/>
        </authorList>
    </citation>
    <scope>NUCLEOTIDE SEQUENCE [LARGE SCALE GENOMIC DNA]</scope>
    <source>
        <strain evidence="3 4">TC 32-1</strain>
    </source>
</reference>
<dbReference type="RefSeq" id="XP_009547222.1">
    <property type="nucleotide sequence ID" value="XM_009548927.1"/>
</dbReference>
<dbReference type="AlphaFoldDB" id="W4K406"/>
<dbReference type="InterPro" id="IPR003892">
    <property type="entry name" value="CUE"/>
</dbReference>
<feature type="region of interest" description="Disordered" evidence="1">
    <location>
        <begin position="89"/>
        <end position="180"/>
    </location>
</feature>
<feature type="compositionally biased region" description="Low complexity" evidence="1">
    <location>
        <begin position="17"/>
        <end position="27"/>
    </location>
</feature>
<dbReference type="PANTHER" id="PTHR16461:SF5">
    <property type="entry name" value="TOLL-INTERACTING PROTEIN"/>
    <property type="match status" value="1"/>
</dbReference>
<sequence length="366" mass="39769">MTGVPDEASHSEESLHSEPTSTAATTHSSEHPRNETSAAANVTTPPSHPPEDEFAEPQLAALHAIFPDFDAALLQSVLESVGGNQDRAVDALLGMSDPDYVPSAQEQAAPRSQTELDEEFARQLMLEEQQQQQQQTRPRWQPSPNAQSRSQSQSQPFANAPYDSRTGVPQTGPQKDTMAEVQEQFNKFAETGKRTFSSIVSKVKAKVQEFDQQRSGQGAAGTQPSWGSSSTPQPEYDRHSQQGYHAPAREEPRPVRATYPATQGYDLTTPSSISPSSQVVSSTISNEPSRNATSPATSSSTATPPPPNPGPPTVNIDPSKVGLLPKRPVPLIRPSDQSAAQSHILDDDKSEDLEYMENPFEDHERK</sequence>
<dbReference type="PANTHER" id="PTHR16461">
    <property type="entry name" value="TOLL-INTERACTING PROTEIN"/>
    <property type="match status" value="1"/>
</dbReference>